<gene>
    <name evidence="1" type="ORF">ABHD89_000163</name>
</gene>
<evidence type="ECO:0008006" key="3">
    <source>
        <dbReference type="Google" id="ProtNLM"/>
    </source>
</evidence>
<accession>A0ABV2E5R5</accession>
<protein>
    <recommendedName>
        <fullName evidence="3">Apea-like HEPN domain-containing protein</fullName>
    </recommendedName>
</protein>
<dbReference type="Proteomes" id="UP001549019">
    <property type="component" value="Unassembled WGS sequence"/>
</dbReference>
<organism evidence="1 2">
    <name type="scientific">Salinicoccus halitifaciens</name>
    <dbReference type="NCBI Taxonomy" id="1073415"/>
    <lineage>
        <taxon>Bacteria</taxon>
        <taxon>Bacillati</taxon>
        <taxon>Bacillota</taxon>
        <taxon>Bacilli</taxon>
        <taxon>Bacillales</taxon>
        <taxon>Staphylococcaceae</taxon>
        <taxon>Salinicoccus</taxon>
    </lineage>
</organism>
<proteinExistence type="predicted"/>
<name>A0ABV2E5R5_9STAP</name>
<evidence type="ECO:0000313" key="1">
    <source>
        <dbReference type="EMBL" id="MET3109775.1"/>
    </source>
</evidence>
<dbReference type="EMBL" id="JBDZDV010000001">
    <property type="protein sequence ID" value="MET3109775.1"/>
    <property type="molecule type" value="Genomic_DNA"/>
</dbReference>
<sequence length="336" mass="40182">MIPFRLPFTGATHIELDGVLFTFLHRVYKHYAKGEFPLDDNLMRHTVVEATLPLTKKKSDNMIREMRKKSTTSDDITSEKFDHQLNVLNDYCQVLLVMHNLYNIEYLSLNKIVGIPEYMIYKEEEKPKLLGPFFIKNNEYLTKIHQKKFTAAELENSIQNYNTFKNHPLHMHIIYGRRGEKANREEDFNQAIIYFQTSMEIYVQHFIVECYRLMKWKPEHKIENLEKKKEFSKHVDHHFIRLFDDLNLKNADLLVDMVKRYKETSFQYRNNIVHEGMHYSRYEASHTKQLSADIFNLLLHDIRKAPSNAFTEYFTHLYNSAEVDIADLKKRHDVII</sequence>
<comment type="caution">
    <text evidence="1">The sequence shown here is derived from an EMBL/GenBank/DDBJ whole genome shotgun (WGS) entry which is preliminary data.</text>
</comment>
<keyword evidence="2" id="KW-1185">Reference proteome</keyword>
<reference evidence="1 2" key="1">
    <citation type="submission" date="2024-05" db="EMBL/GenBank/DDBJ databases">
        <title>Genomic Encyclopedia of Type Strains, Phase IV (KMG-IV): sequencing the most valuable type-strain genomes for metagenomic binning, comparative biology and taxonomic classification.</title>
        <authorList>
            <person name="Goeker M."/>
        </authorList>
    </citation>
    <scope>NUCLEOTIDE SEQUENCE [LARGE SCALE GENOMIC DNA]</scope>
    <source>
        <strain evidence="1 2">DSM 25286</strain>
    </source>
</reference>
<evidence type="ECO:0000313" key="2">
    <source>
        <dbReference type="Proteomes" id="UP001549019"/>
    </source>
</evidence>